<dbReference type="PRINTS" id="PR00702">
    <property type="entry name" value="ACRIFLAVINRP"/>
</dbReference>
<dbReference type="SUPFAM" id="SSF82714">
    <property type="entry name" value="Multidrug efflux transporter AcrB TolC docking domain, DN and DC subdomains"/>
    <property type="match status" value="2"/>
</dbReference>
<dbReference type="Gene3D" id="1.20.1640.10">
    <property type="entry name" value="Multidrug efflux transporter AcrB transmembrane domain"/>
    <property type="match status" value="3"/>
</dbReference>
<dbReference type="Gene3D" id="3.30.70.1320">
    <property type="entry name" value="Multidrug efflux transporter AcrB pore domain like"/>
    <property type="match status" value="1"/>
</dbReference>
<keyword evidence="1" id="KW-0472">Membrane</keyword>
<dbReference type="InterPro" id="IPR001036">
    <property type="entry name" value="Acrflvin-R"/>
</dbReference>
<name>A0A5C5XBV1_9PLAN</name>
<dbReference type="PANTHER" id="PTHR32063:SF19">
    <property type="entry name" value="CATION EFFLUX SYSTEM PROTEIN CUSA"/>
    <property type="match status" value="1"/>
</dbReference>
<feature type="transmembrane region" description="Helical" evidence="1">
    <location>
        <begin position="597"/>
        <end position="617"/>
    </location>
</feature>
<dbReference type="OrthoDB" id="219750at2"/>
<feature type="transmembrane region" description="Helical" evidence="1">
    <location>
        <begin position="544"/>
        <end position="565"/>
    </location>
</feature>
<dbReference type="Proteomes" id="UP000316095">
    <property type="component" value="Unassembled WGS sequence"/>
</dbReference>
<feature type="transmembrane region" description="Helical" evidence="1">
    <location>
        <begin position="439"/>
        <end position="465"/>
    </location>
</feature>
<feature type="transmembrane region" description="Helical" evidence="1">
    <location>
        <begin position="1001"/>
        <end position="1023"/>
    </location>
</feature>
<reference evidence="2 3" key="1">
    <citation type="submission" date="2019-02" db="EMBL/GenBank/DDBJ databases">
        <title>Deep-cultivation of Planctomycetes and their phenomic and genomic characterization uncovers novel biology.</title>
        <authorList>
            <person name="Wiegand S."/>
            <person name="Jogler M."/>
            <person name="Boedeker C."/>
            <person name="Pinto D."/>
            <person name="Vollmers J."/>
            <person name="Rivas-Marin E."/>
            <person name="Kohn T."/>
            <person name="Peeters S.H."/>
            <person name="Heuer A."/>
            <person name="Rast P."/>
            <person name="Oberbeckmann S."/>
            <person name="Bunk B."/>
            <person name="Jeske O."/>
            <person name="Meyerdierks A."/>
            <person name="Storesund J.E."/>
            <person name="Kallscheuer N."/>
            <person name="Luecker S."/>
            <person name="Lage O.M."/>
            <person name="Pohl T."/>
            <person name="Merkel B.J."/>
            <person name="Hornburger P."/>
            <person name="Mueller R.-W."/>
            <person name="Bruemmer F."/>
            <person name="Labrenz M."/>
            <person name="Spormann A.M."/>
            <person name="Op Den Camp H."/>
            <person name="Overmann J."/>
            <person name="Amann R."/>
            <person name="Jetten M.S.M."/>
            <person name="Mascher T."/>
            <person name="Medema M.H."/>
            <person name="Devos D.P."/>
            <person name="Kaster A.-K."/>
            <person name="Ovreas L."/>
            <person name="Rohde M."/>
            <person name="Galperin M.Y."/>
            <person name="Jogler C."/>
        </authorList>
    </citation>
    <scope>NUCLEOTIDE SEQUENCE [LARGE SCALE GENOMIC DNA]</scope>
    <source>
        <strain evidence="2 3">Pan54</strain>
    </source>
</reference>
<proteinExistence type="predicted"/>
<organism evidence="2 3">
    <name type="scientific">Rubinisphaera italica</name>
    <dbReference type="NCBI Taxonomy" id="2527969"/>
    <lineage>
        <taxon>Bacteria</taxon>
        <taxon>Pseudomonadati</taxon>
        <taxon>Planctomycetota</taxon>
        <taxon>Planctomycetia</taxon>
        <taxon>Planctomycetales</taxon>
        <taxon>Planctomycetaceae</taxon>
        <taxon>Rubinisphaera</taxon>
    </lineage>
</organism>
<evidence type="ECO:0000313" key="2">
    <source>
        <dbReference type="EMBL" id="TWT60506.1"/>
    </source>
</evidence>
<keyword evidence="1" id="KW-1133">Transmembrane helix</keyword>
<feature type="transmembrane region" description="Helical" evidence="1">
    <location>
        <begin position="393"/>
        <end position="418"/>
    </location>
</feature>
<feature type="transmembrane region" description="Helical" evidence="1">
    <location>
        <begin position="485"/>
        <end position="506"/>
    </location>
</feature>
<dbReference type="InterPro" id="IPR027463">
    <property type="entry name" value="AcrB_DN_DC_subdom"/>
</dbReference>
<dbReference type="SUPFAM" id="SSF82693">
    <property type="entry name" value="Multidrug efflux transporter AcrB pore domain, PN1, PN2, PC1 and PC2 subdomains"/>
    <property type="match status" value="2"/>
</dbReference>
<dbReference type="SUPFAM" id="SSF82866">
    <property type="entry name" value="Multidrug efflux transporter AcrB transmembrane domain"/>
    <property type="match status" value="2"/>
</dbReference>
<dbReference type="GO" id="GO:0005886">
    <property type="term" value="C:plasma membrane"/>
    <property type="evidence" value="ECO:0007669"/>
    <property type="project" value="TreeGrafter"/>
</dbReference>
<keyword evidence="3" id="KW-1185">Reference proteome</keyword>
<gene>
    <name evidence="2" type="primary">cusA</name>
    <name evidence="2" type="ORF">Pan54_12200</name>
</gene>
<dbReference type="Gene3D" id="3.30.70.1430">
    <property type="entry name" value="Multidrug efflux transporter AcrB pore domain"/>
    <property type="match status" value="2"/>
</dbReference>
<feature type="transmembrane region" description="Helical" evidence="1">
    <location>
        <begin position="518"/>
        <end position="538"/>
    </location>
</feature>
<dbReference type="GO" id="GO:0042910">
    <property type="term" value="F:xenobiotic transmembrane transporter activity"/>
    <property type="evidence" value="ECO:0007669"/>
    <property type="project" value="TreeGrafter"/>
</dbReference>
<dbReference type="AlphaFoldDB" id="A0A5C5XBV1"/>
<sequence>MLKALISFCIREPIIMLVLAIIGVSYGWYAVQHVPIDAIPNIGENQVIVFTAWPGRSPKDIEDQVTYPLSVALLAVPDAESVRGKSLFGYSFVQVTFKDSTDFYWARSRVAEQLGTAGAMLPDGVVPTLGPDATGLGQVLYYVLEPTDDTNLAELRSLQDFVVKYELQAVPGVSEVASVGGYVRQYQIEIDPDKLRFHNVPLDQLVEAVKKSNVDVGAKTVESGGMEYIIRGRGFIGADQDPAQAVEDIEETVVRSQDGIPLRIRDLGHVQLGPEFRRGAIDLNGSEAVGGVVVMRFGENPRTVIDRVKARIKQIEPSLNGVKVRIIYDRTGLINETISTLTEALTQEVMITALVILFFLLHLRASLVVAITLPIAVLFAFVAMYLFGVDANIMSLAGIAIAIGTMVDMGIIVSETIYDRLAGWEREGRPGGREQRVQLISEAAGEVAPAVLTAVMTTVISFLPVFMLTGRDYKLFAPLAWTKTFSIIAALIVAITIVPLLSRVFLTSTQLKFKYRILFSLSFGIVGAWFAGMMGQTLAHSFHIPFIVFVVGSSILSCLVGYWILGERLRPVDENPVSRFILWIYKPTLRLFLKYKFSFLSVPLLIMALGIGAWIGLPTILQPLESASKTLGADLNQVPGYVDAKHTMTGLKSDDWIALDEGSWFYMPTLYPAASFSQAMEVLQTQDALIREIPEVENVLGKIGRVESALDPAPAAMIETYVMLKPQSEWREGVTTMDIWDQINAVATLPGVTPASPLQPIEGRVVMLQSGIKASMAIRIYGSDLDGLAKASLQVSEFLKTLPQVNGGTVNPDIVLGKPYVEFEVNREAAARYNMSTAMVNQVIETALGGSNITTTIEGRERYPIRVRYERSLREKLDELDRLPVVTHSGEVVPLSILSTMTTTWGPGVINSEDARLVAHVSFSPSGSQGDLETVQAVEQALLQAQEEGTLELPTGYALKPVGSFQNQIEANQRLLWVIPLVILVNLFIIYLQFRHIPISMAVFAGIPVAFAGGMICLAINAIELNTAVWVGFIALFGIAIDDGVVMATYLDQVFTRKRLATIEDIRAATLEAGMKRIRPCLMTTFTTIIALLPIIYSTGRGSDVAKSMAWPVIGGMTVELLTLFVVPIVYSGFKELKMNLGLSDHHWEGMK</sequence>
<evidence type="ECO:0000313" key="3">
    <source>
        <dbReference type="Proteomes" id="UP000316095"/>
    </source>
</evidence>
<dbReference type="Gene3D" id="3.30.70.1440">
    <property type="entry name" value="Multidrug efflux transporter AcrB pore domain"/>
    <property type="match status" value="1"/>
</dbReference>
<feature type="transmembrane region" description="Helical" evidence="1">
    <location>
        <begin position="12"/>
        <end position="31"/>
    </location>
</feature>
<dbReference type="PANTHER" id="PTHR32063">
    <property type="match status" value="1"/>
</dbReference>
<feature type="transmembrane region" description="Helical" evidence="1">
    <location>
        <begin position="1080"/>
        <end position="1097"/>
    </location>
</feature>
<dbReference type="Gene3D" id="3.30.2090.10">
    <property type="entry name" value="Multidrug efflux transporter AcrB TolC docking domain, DN and DC subdomains"/>
    <property type="match status" value="2"/>
</dbReference>
<dbReference type="RefSeq" id="WP_146502622.1">
    <property type="nucleotide sequence ID" value="NZ_SJPG01000001.1"/>
</dbReference>
<feature type="transmembrane region" description="Helical" evidence="1">
    <location>
        <begin position="1029"/>
        <end position="1051"/>
    </location>
</feature>
<feature type="transmembrane region" description="Helical" evidence="1">
    <location>
        <begin position="975"/>
        <end position="994"/>
    </location>
</feature>
<feature type="transmembrane region" description="Helical" evidence="1">
    <location>
        <begin position="368"/>
        <end position="387"/>
    </location>
</feature>
<protein>
    <submittedName>
        <fullName evidence="2">Cation efflux system protein CusA</fullName>
    </submittedName>
</protein>
<keyword evidence="1" id="KW-0812">Transmembrane</keyword>
<feature type="transmembrane region" description="Helical" evidence="1">
    <location>
        <begin position="1109"/>
        <end position="1131"/>
    </location>
</feature>
<evidence type="ECO:0000256" key="1">
    <source>
        <dbReference type="SAM" id="Phobius"/>
    </source>
</evidence>
<feature type="transmembrane region" description="Helical" evidence="1">
    <location>
        <begin position="344"/>
        <end position="361"/>
    </location>
</feature>
<dbReference type="EMBL" id="SJPG01000001">
    <property type="protein sequence ID" value="TWT60506.1"/>
    <property type="molecule type" value="Genomic_DNA"/>
</dbReference>
<dbReference type="Pfam" id="PF00873">
    <property type="entry name" value="ACR_tran"/>
    <property type="match status" value="2"/>
</dbReference>
<comment type="caution">
    <text evidence="2">The sequence shown here is derived from an EMBL/GenBank/DDBJ whole genome shotgun (WGS) entry which is preliminary data.</text>
</comment>
<accession>A0A5C5XBV1</accession>